<dbReference type="AlphaFoldDB" id="A0A5J9T640"/>
<organism evidence="3 4">
    <name type="scientific">Eragrostis curvula</name>
    <name type="common">weeping love grass</name>
    <dbReference type="NCBI Taxonomy" id="38414"/>
    <lineage>
        <taxon>Eukaryota</taxon>
        <taxon>Viridiplantae</taxon>
        <taxon>Streptophyta</taxon>
        <taxon>Embryophyta</taxon>
        <taxon>Tracheophyta</taxon>
        <taxon>Spermatophyta</taxon>
        <taxon>Magnoliopsida</taxon>
        <taxon>Liliopsida</taxon>
        <taxon>Poales</taxon>
        <taxon>Poaceae</taxon>
        <taxon>PACMAD clade</taxon>
        <taxon>Chloridoideae</taxon>
        <taxon>Eragrostideae</taxon>
        <taxon>Eragrostidinae</taxon>
        <taxon>Eragrostis</taxon>
    </lineage>
</organism>
<evidence type="ECO:0000313" key="3">
    <source>
        <dbReference type="EMBL" id="TVU06805.1"/>
    </source>
</evidence>
<keyword evidence="2" id="KW-1133">Transmembrane helix</keyword>
<evidence type="ECO:0000256" key="2">
    <source>
        <dbReference type="SAM" id="Phobius"/>
    </source>
</evidence>
<feature type="transmembrane region" description="Helical" evidence="2">
    <location>
        <begin position="12"/>
        <end position="32"/>
    </location>
</feature>
<name>A0A5J9T640_9POAL</name>
<reference evidence="3 4" key="1">
    <citation type="journal article" date="2019" name="Sci. Rep.">
        <title>A high-quality genome of Eragrostis curvula grass provides insights into Poaceae evolution and supports new strategies to enhance forage quality.</title>
        <authorList>
            <person name="Carballo J."/>
            <person name="Santos B.A.C.M."/>
            <person name="Zappacosta D."/>
            <person name="Garbus I."/>
            <person name="Selva J.P."/>
            <person name="Gallo C.A."/>
            <person name="Diaz A."/>
            <person name="Albertini E."/>
            <person name="Caccamo M."/>
            <person name="Echenique V."/>
        </authorList>
    </citation>
    <scope>NUCLEOTIDE SEQUENCE [LARGE SCALE GENOMIC DNA]</scope>
    <source>
        <strain evidence="4">cv. Victoria</strain>
        <tissue evidence="3">Leaf</tissue>
    </source>
</reference>
<dbReference type="Gramene" id="TVU06805">
    <property type="protein sequence ID" value="TVU06805"/>
    <property type="gene ID" value="EJB05_46840"/>
</dbReference>
<evidence type="ECO:0000256" key="1">
    <source>
        <dbReference type="SAM" id="MobiDB-lite"/>
    </source>
</evidence>
<evidence type="ECO:0000313" key="4">
    <source>
        <dbReference type="Proteomes" id="UP000324897"/>
    </source>
</evidence>
<feature type="region of interest" description="Disordered" evidence="1">
    <location>
        <begin position="53"/>
        <end position="86"/>
    </location>
</feature>
<protein>
    <submittedName>
        <fullName evidence="3">Uncharacterized protein</fullName>
    </submittedName>
</protein>
<comment type="caution">
    <text evidence="3">The sequence shown here is derived from an EMBL/GenBank/DDBJ whole genome shotgun (WGS) entry which is preliminary data.</text>
</comment>
<accession>A0A5J9T640</accession>
<sequence length="203" mass="22902">MVDSMEEVLVGVAFAPMCVLMVIISTIILIMIPRVRFDGDYFHYNSDHDEAYDDNENPFANHGLFGQPHDHRQESRTTPFQEREDDEDIQTIVTNHGSPAPSQAPATSIQGPITRSRAKKLIHEVNSLLTKFDYNLNENFILPKCSTFVLLRFTHIGGAAGPKETSYIEEETSYAEAEPSHCLLTSVPNSKSHAHQLVKNRYQ</sequence>
<keyword evidence="2" id="KW-0472">Membrane</keyword>
<dbReference type="EMBL" id="RWGY01000045">
    <property type="protein sequence ID" value="TVU06805.1"/>
    <property type="molecule type" value="Genomic_DNA"/>
</dbReference>
<feature type="non-terminal residue" evidence="3">
    <location>
        <position position="1"/>
    </location>
</feature>
<keyword evidence="4" id="KW-1185">Reference proteome</keyword>
<proteinExistence type="predicted"/>
<keyword evidence="2" id="KW-0812">Transmembrane</keyword>
<dbReference type="Proteomes" id="UP000324897">
    <property type="component" value="Unassembled WGS sequence"/>
</dbReference>
<gene>
    <name evidence="3" type="ORF">EJB05_46840</name>
</gene>